<protein>
    <recommendedName>
        <fullName evidence="5">Integral membrane protein</fullName>
    </recommendedName>
</protein>
<dbReference type="EMBL" id="BONX01000003">
    <property type="protein sequence ID" value="GIG93976.1"/>
    <property type="molecule type" value="Genomic_DNA"/>
</dbReference>
<organism evidence="3 4">
    <name type="scientific">Plantactinospora mayteni</name>
    <dbReference type="NCBI Taxonomy" id="566021"/>
    <lineage>
        <taxon>Bacteria</taxon>
        <taxon>Bacillati</taxon>
        <taxon>Actinomycetota</taxon>
        <taxon>Actinomycetes</taxon>
        <taxon>Micromonosporales</taxon>
        <taxon>Micromonosporaceae</taxon>
        <taxon>Plantactinospora</taxon>
    </lineage>
</organism>
<evidence type="ECO:0000256" key="2">
    <source>
        <dbReference type="SAM" id="Phobius"/>
    </source>
</evidence>
<feature type="transmembrane region" description="Helical" evidence="2">
    <location>
        <begin position="18"/>
        <end position="38"/>
    </location>
</feature>
<proteinExistence type="predicted"/>
<feature type="region of interest" description="Disordered" evidence="1">
    <location>
        <begin position="362"/>
        <end position="385"/>
    </location>
</feature>
<feature type="compositionally biased region" description="Basic and acidic residues" evidence="1">
    <location>
        <begin position="276"/>
        <end position="287"/>
    </location>
</feature>
<keyword evidence="2" id="KW-1133">Transmembrane helix</keyword>
<keyword evidence="2" id="KW-0472">Membrane</keyword>
<keyword evidence="2" id="KW-0812">Transmembrane</keyword>
<comment type="caution">
    <text evidence="3">The sequence shown here is derived from an EMBL/GenBank/DDBJ whole genome shotgun (WGS) entry which is preliminary data.</text>
</comment>
<feature type="transmembrane region" description="Helical" evidence="2">
    <location>
        <begin position="160"/>
        <end position="180"/>
    </location>
</feature>
<feature type="region of interest" description="Disordered" evidence="1">
    <location>
        <begin position="252"/>
        <end position="339"/>
    </location>
</feature>
<feature type="transmembrane region" description="Helical" evidence="2">
    <location>
        <begin position="102"/>
        <end position="123"/>
    </location>
</feature>
<gene>
    <name evidence="3" type="ORF">Pma05_05490</name>
</gene>
<feature type="compositionally biased region" description="Basic and acidic residues" evidence="1">
    <location>
        <begin position="295"/>
        <end position="314"/>
    </location>
</feature>
<name>A0ABQ4EIB2_9ACTN</name>
<reference evidence="3 4" key="1">
    <citation type="submission" date="2021-01" db="EMBL/GenBank/DDBJ databases">
        <title>Whole genome shotgun sequence of Plantactinospora mayteni NBRC 109088.</title>
        <authorList>
            <person name="Komaki H."/>
            <person name="Tamura T."/>
        </authorList>
    </citation>
    <scope>NUCLEOTIDE SEQUENCE [LARGE SCALE GENOMIC DNA]</scope>
    <source>
        <strain evidence="3 4">NBRC 109088</strain>
    </source>
</reference>
<feature type="compositionally biased region" description="Basic residues" evidence="1">
    <location>
        <begin position="375"/>
        <end position="385"/>
    </location>
</feature>
<sequence>MSFEPCGNRARRARTPTLIGSILQWFAETVIGVLEALWELLSVTAFVSLDVTGLPQVTAFASTSLHIVNVCYVLAFLWAAILVMGRDTIQSRVGPGELIPRLVIGLIAANYAIPICSTVIGLANALTAALTGQDITSPGSMQQLRDTTVSALGSPTGATAGSFLLLLIGLLIAVLTGILLVQWIIRLGFLVVAVGVAPIALALHGTEQTEGGAKLWWHAILGTNGIVVLQAVALHTTLTVFLNPDSNLGVLGLPDTRRRPRSGPEPSHRGVPAVGHRQDPRADEPLRHPHPAVPDGHDPARRARAAADPRDLPRVQRPKRRTDRRPCQRRRGRRQWHESAVAGALGWRRRWPTCRHHRDRLADAPSQLLLQPRGDRRRRRRLPGR</sequence>
<accession>A0ABQ4EIB2</accession>
<evidence type="ECO:0000313" key="4">
    <source>
        <dbReference type="Proteomes" id="UP000621500"/>
    </source>
</evidence>
<dbReference type="Proteomes" id="UP000621500">
    <property type="component" value="Unassembled WGS sequence"/>
</dbReference>
<evidence type="ECO:0000313" key="3">
    <source>
        <dbReference type="EMBL" id="GIG93976.1"/>
    </source>
</evidence>
<feature type="transmembrane region" description="Helical" evidence="2">
    <location>
        <begin position="187"/>
        <end position="203"/>
    </location>
</feature>
<feature type="transmembrane region" description="Helical" evidence="2">
    <location>
        <begin position="215"/>
        <end position="234"/>
    </location>
</feature>
<evidence type="ECO:0008006" key="5">
    <source>
        <dbReference type="Google" id="ProtNLM"/>
    </source>
</evidence>
<feature type="compositionally biased region" description="Basic residues" evidence="1">
    <location>
        <begin position="316"/>
        <end position="334"/>
    </location>
</feature>
<feature type="transmembrane region" description="Helical" evidence="2">
    <location>
        <begin position="58"/>
        <end position="81"/>
    </location>
</feature>
<dbReference type="RefSeq" id="WP_203855642.1">
    <property type="nucleotide sequence ID" value="NZ_BAAAZQ010000002.1"/>
</dbReference>
<evidence type="ECO:0000256" key="1">
    <source>
        <dbReference type="SAM" id="MobiDB-lite"/>
    </source>
</evidence>
<keyword evidence="4" id="KW-1185">Reference proteome</keyword>